<dbReference type="InterPro" id="IPR037185">
    <property type="entry name" value="EmrE-like"/>
</dbReference>
<dbReference type="PROSITE" id="PS51257">
    <property type="entry name" value="PROKAR_LIPOPROTEIN"/>
    <property type="match status" value="1"/>
</dbReference>
<dbReference type="PANTHER" id="PTHR32322:SF2">
    <property type="entry name" value="EAMA DOMAIN-CONTAINING PROTEIN"/>
    <property type="match status" value="1"/>
</dbReference>
<evidence type="ECO:0000256" key="1">
    <source>
        <dbReference type="ARBA" id="ARBA00004141"/>
    </source>
</evidence>
<protein>
    <recommendedName>
        <fullName evidence="7">EamA domain-containing protein</fullName>
    </recommendedName>
</protein>
<feature type="transmembrane region" description="Helical" evidence="6">
    <location>
        <begin position="198"/>
        <end position="220"/>
    </location>
</feature>
<keyword evidence="9" id="KW-1185">Reference proteome</keyword>
<comment type="similarity">
    <text evidence="2">Belongs to the EamA transporter family.</text>
</comment>
<dbReference type="KEGG" id="aaa:Acav_3946"/>
<keyword evidence="3 6" id="KW-0812">Transmembrane</keyword>
<feature type="transmembrane region" description="Helical" evidence="6">
    <location>
        <begin position="78"/>
        <end position="98"/>
    </location>
</feature>
<evidence type="ECO:0000259" key="7">
    <source>
        <dbReference type="Pfam" id="PF00892"/>
    </source>
</evidence>
<evidence type="ECO:0000256" key="6">
    <source>
        <dbReference type="SAM" id="Phobius"/>
    </source>
</evidence>
<keyword evidence="5 6" id="KW-0472">Membrane</keyword>
<dbReference type="InterPro" id="IPR000620">
    <property type="entry name" value="EamA_dom"/>
</dbReference>
<reference evidence="8" key="1">
    <citation type="submission" date="2011-02" db="EMBL/GenBank/DDBJ databases">
        <title>Complete sequence of Acidovorax avenae subsp. avenae ATCC 19860.</title>
        <authorList>
            <consortium name="US DOE Joint Genome Institute"/>
            <person name="Lucas S."/>
            <person name="Copeland A."/>
            <person name="Lapidus A."/>
            <person name="Cheng J.-F."/>
            <person name="Goodwin L."/>
            <person name="Pitluck S."/>
            <person name="Chertkov O."/>
            <person name="Held B."/>
            <person name="Detter J.C."/>
            <person name="Han C."/>
            <person name="Tapia R."/>
            <person name="Land M."/>
            <person name="Hauser L."/>
            <person name="Kyrpides N."/>
            <person name="Ivanova N."/>
            <person name="Ovchinnikova G."/>
            <person name="Pagani I."/>
            <person name="Gordon S."/>
            <person name="Woyke T."/>
        </authorList>
    </citation>
    <scope>NUCLEOTIDE SEQUENCE</scope>
    <source>
        <strain evidence="8">ATCC 19860</strain>
    </source>
</reference>
<feature type="transmembrane region" description="Helical" evidence="6">
    <location>
        <begin position="232"/>
        <end position="252"/>
    </location>
</feature>
<evidence type="ECO:0000313" key="8">
    <source>
        <dbReference type="EMBL" id="ADX47836.1"/>
    </source>
</evidence>
<name>F0Q3D4_PARA1</name>
<dbReference type="SUPFAM" id="SSF103481">
    <property type="entry name" value="Multidrug resistance efflux transporter EmrE"/>
    <property type="match status" value="2"/>
</dbReference>
<feature type="domain" description="EamA" evidence="7">
    <location>
        <begin position="168"/>
        <end position="302"/>
    </location>
</feature>
<dbReference type="HOGENOM" id="CLU_079883_0_0_4"/>
<keyword evidence="4 6" id="KW-1133">Transmembrane helix</keyword>
<sequence>MQKSAMTSPAPLPRRLAIGLIALISCTFAANHVAARLAFDHGTGLLLAVLCRSGATALVLAALVAWQRPALSMPPGMLRWQLLLGALVATQSLCLYSAVARIPVALALLVSNVCPVLLALLTWGLGGPRPTRRAAVVMAVALGGLLLALDVPARMAELGRDDGGAWMTGIAFAFTAACVFALALWITDHRLKAMPGMWRSLMTVGSVFALMVAAGASGLVPGGMRWPDAAPGWWGLAALVVLYGTAFTAMFVSLPRLDMARNAPVMNAEPVATLLLGWWILDQTLQPLQLAGGAVVLAAIVALGRKG</sequence>
<dbReference type="EMBL" id="CP002521">
    <property type="protein sequence ID" value="ADX47836.1"/>
    <property type="molecule type" value="Genomic_DNA"/>
</dbReference>
<evidence type="ECO:0000313" key="9">
    <source>
        <dbReference type="Proteomes" id="UP000002482"/>
    </source>
</evidence>
<evidence type="ECO:0000256" key="2">
    <source>
        <dbReference type="ARBA" id="ARBA00007362"/>
    </source>
</evidence>
<feature type="transmembrane region" description="Helical" evidence="6">
    <location>
        <begin position="287"/>
        <end position="304"/>
    </location>
</feature>
<feature type="transmembrane region" description="Helical" evidence="6">
    <location>
        <begin position="135"/>
        <end position="153"/>
    </location>
</feature>
<feature type="domain" description="EamA" evidence="7">
    <location>
        <begin position="17"/>
        <end position="148"/>
    </location>
</feature>
<dbReference type="Proteomes" id="UP000002482">
    <property type="component" value="Chromosome"/>
</dbReference>
<organism evidence="8 9">
    <name type="scientific">Paracidovorax avenae (strain ATCC 19860 / DSM 7227 / CCUG 15838 / JCM 20985 / LMG 2117 / NCPPB 1011)</name>
    <name type="common">Acidovorax avenae</name>
    <dbReference type="NCBI Taxonomy" id="643561"/>
    <lineage>
        <taxon>Bacteria</taxon>
        <taxon>Pseudomonadati</taxon>
        <taxon>Pseudomonadota</taxon>
        <taxon>Betaproteobacteria</taxon>
        <taxon>Burkholderiales</taxon>
        <taxon>Comamonadaceae</taxon>
        <taxon>Paracidovorax</taxon>
    </lineage>
</organism>
<feature type="transmembrane region" description="Helical" evidence="6">
    <location>
        <begin position="165"/>
        <end position="186"/>
    </location>
</feature>
<accession>F0Q3D4</accession>
<evidence type="ECO:0000256" key="4">
    <source>
        <dbReference type="ARBA" id="ARBA00022989"/>
    </source>
</evidence>
<dbReference type="Pfam" id="PF00892">
    <property type="entry name" value="EamA"/>
    <property type="match status" value="2"/>
</dbReference>
<dbReference type="GO" id="GO:0016020">
    <property type="term" value="C:membrane"/>
    <property type="evidence" value="ECO:0007669"/>
    <property type="project" value="UniProtKB-SubCell"/>
</dbReference>
<feature type="transmembrane region" description="Helical" evidence="6">
    <location>
        <begin position="45"/>
        <end position="66"/>
    </location>
</feature>
<comment type="subcellular location">
    <subcellularLocation>
        <location evidence="1">Membrane</location>
        <topology evidence="1">Multi-pass membrane protein</topology>
    </subcellularLocation>
</comment>
<dbReference type="AlphaFoldDB" id="F0Q3D4"/>
<dbReference type="PANTHER" id="PTHR32322">
    <property type="entry name" value="INNER MEMBRANE TRANSPORTER"/>
    <property type="match status" value="1"/>
</dbReference>
<evidence type="ECO:0000256" key="5">
    <source>
        <dbReference type="ARBA" id="ARBA00023136"/>
    </source>
</evidence>
<proteinExistence type="inferred from homology"/>
<gene>
    <name evidence="8" type="ordered locus">Acav_3946</name>
</gene>
<dbReference type="Gene3D" id="1.10.3730.20">
    <property type="match status" value="1"/>
</dbReference>
<dbReference type="InterPro" id="IPR050638">
    <property type="entry name" value="AA-Vitamin_Transporters"/>
</dbReference>
<feature type="transmembrane region" description="Helical" evidence="6">
    <location>
        <begin position="104"/>
        <end position="123"/>
    </location>
</feature>
<evidence type="ECO:0000256" key="3">
    <source>
        <dbReference type="ARBA" id="ARBA00022692"/>
    </source>
</evidence>
<feature type="transmembrane region" description="Helical" evidence="6">
    <location>
        <begin position="264"/>
        <end position="281"/>
    </location>
</feature>